<evidence type="ECO:0000256" key="3">
    <source>
        <dbReference type="RuleBase" id="RU000363"/>
    </source>
</evidence>
<reference evidence="4 5" key="1">
    <citation type="submission" date="2017-06" db="EMBL/GenBank/DDBJ databases">
        <title>Ensifer strains isolated from leguminous trees and herbs display diverse denitrification phenotypes with some acting as strong N2O sinks.</title>
        <authorList>
            <person name="Woliy K."/>
            <person name="Mania D."/>
            <person name="Bakken L.R."/>
            <person name="Frostegard A."/>
        </authorList>
    </citation>
    <scope>NUCLEOTIDE SEQUENCE [LARGE SCALE GENOMIC DNA]</scope>
    <source>
        <strain evidence="4 5">AC50a</strain>
    </source>
</reference>
<dbReference type="EMBL" id="NJGD01000016">
    <property type="protein sequence ID" value="PJR12168.1"/>
    <property type="molecule type" value="Genomic_DNA"/>
</dbReference>
<dbReference type="SUPFAM" id="SSF51735">
    <property type="entry name" value="NAD(P)-binding Rossmann-fold domains"/>
    <property type="match status" value="1"/>
</dbReference>
<accession>A0A2J0YW79</accession>
<dbReference type="InterPro" id="IPR004027">
    <property type="entry name" value="SEC_C_motif"/>
</dbReference>
<dbReference type="GO" id="GO:0016491">
    <property type="term" value="F:oxidoreductase activity"/>
    <property type="evidence" value="ECO:0007669"/>
    <property type="project" value="UniProtKB-KW"/>
</dbReference>
<dbReference type="Gene3D" id="3.40.50.720">
    <property type="entry name" value="NAD(P)-binding Rossmann-like Domain"/>
    <property type="match status" value="1"/>
</dbReference>
<dbReference type="RefSeq" id="WP_100673985.1">
    <property type="nucleotide sequence ID" value="NZ_NJGD01000016.1"/>
</dbReference>
<dbReference type="PANTHER" id="PTHR44196:SF2">
    <property type="entry name" value="SHORT-CHAIN DEHYDROGENASE-RELATED"/>
    <property type="match status" value="1"/>
</dbReference>
<comment type="similarity">
    <text evidence="1 3">Belongs to the short-chain dehydrogenases/reductases (SDR) family.</text>
</comment>
<name>A0A2J0YW79_RHIML</name>
<evidence type="ECO:0000256" key="2">
    <source>
        <dbReference type="ARBA" id="ARBA00023002"/>
    </source>
</evidence>
<dbReference type="InterPro" id="IPR036291">
    <property type="entry name" value="NAD(P)-bd_dom_sf"/>
</dbReference>
<dbReference type="PIRSF" id="PIRSF000126">
    <property type="entry name" value="11-beta-HSD1"/>
    <property type="match status" value="1"/>
</dbReference>
<dbReference type="InterPro" id="IPR002347">
    <property type="entry name" value="SDR_fam"/>
</dbReference>
<evidence type="ECO:0000313" key="4">
    <source>
        <dbReference type="EMBL" id="PJR12168.1"/>
    </source>
</evidence>
<evidence type="ECO:0000313" key="5">
    <source>
        <dbReference type="Proteomes" id="UP000231987"/>
    </source>
</evidence>
<evidence type="ECO:0000256" key="1">
    <source>
        <dbReference type="ARBA" id="ARBA00006484"/>
    </source>
</evidence>
<dbReference type="GO" id="GO:0016020">
    <property type="term" value="C:membrane"/>
    <property type="evidence" value="ECO:0007669"/>
    <property type="project" value="TreeGrafter"/>
</dbReference>
<sequence>MTSGGQSRPAVVVVGASRGIGKAIAEVAARDGTPVVMVARSAESLAAAADGIQKAGGEAFTVPLDFLADDATLGLENFLSANGLFCDVLVNSAGYGLRGGATVLPLGEQLGLVDLNIRALTELTLRFLPAMVARGRGGVINLGSVASFTPGPYMALYYASKGFVRSFSEALHQELRRTGVTVTCVAPGPVSTEFLATSGANRVALFKILPKLESGYVAEKAWRGFKAGRRLVIPGIASKLTILLATLVPSAIMLPLIGRLQRRSKDPCPCGSGKSFTSCCGARGNSLGITTQSR</sequence>
<dbReference type="CDD" id="cd05233">
    <property type="entry name" value="SDR_c"/>
    <property type="match status" value="1"/>
</dbReference>
<protein>
    <submittedName>
        <fullName evidence="4">Short-chain dehydrogenase</fullName>
    </submittedName>
</protein>
<dbReference type="PRINTS" id="PR00080">
    <property type="entry name" value="SDRFAMILY"/>
</dbReference>
<keyword evidence="2" id="KW-0560">Oxidoreductase</keyword>
<comment type="caution">
    <text evidence="4">The sequence shown here is derived from an EMBL/GenBank/DDBJ whole genome shotgun (WGS) entry which is preliminary data.</text>
</comment>
<dbReference type="Proteomes" id="UP000231987">
    <property type="component" value="Unassembled WGS sequence"/>
</dbReference>
<dbReference type="Pfam" id="PF00106">
    <property type="entry name" value="adh_short"/>
    <property type="match status" value="1"/>
</dbReference>
<gene>
    <name evidence="4" type="ORF">CEJ86_25740</name>
</gene>
<dbReference type="SUPFAM" id="SSF103642">
    <property type="entry name" value="Sec-C motif"/>
    <property type="match status" value="1"/>
</dbReference>
<organism evidence="4 5">
    <name type="scientific">Rhizobium meliloti</name>
    <name type="common">Ensifer meliloti</name>
    <name type="synonym">Sinorhizobium meliloti</name>
    <dbReference type="NCBI Taxonomy" id="382"/>
    <lineage>
        <taxon>Bacteria</taxon>
        <taxon>Pseudomonadati</taxon>
        <taxon>Pseudomonadota</taxon>
        <taxon>Alphaproteobacteria</taxon>
        <taxon>Hyphomicrobiales</taxon>
        <taxon>Rhizobiaceae</taxon>
        <taxon>Sinorhizobium/Ensifer group</taxon>
        <taxon>Sinorhizobium</taxon>
    </lineage>
</organism>
<dbReference type="PANTHER" id="PTHR44196">
    <property type="entry name" value="DEHYDROGENASE/REDUCTASE SDR FAMILY MEMBER 7B"/>
    <property type="match status" value="1"/>
</dbReference>
<dbReference type="AlphaFoldDB" id="A0A2J0YW79"/>
<dbReference type="Pfam" id="PF02810">
    <property type="entry name" value="SEC-C"/>
    <property type="match status" value="1"/>
</dbReference>
<dbReference type="PRINTS" id="PR00081">
    <property type="entry name" value="GDHRDH"/>
</dbReference>
<proteinExistence type="inferred from homology"/>